<dbReference type="Proteomes" id="UP000777173">
    <property type="component" value="Unassembled WGS sequence"/>
</dbReference>
<protein>
    <submittedName>
        <fullName evidence="1">Mobilization protein</fullName>
    </submittedName>
</protein>
<evidence type="ECO:0000313" key="1">
    <source>
        <dbReference type="EMBL" id="MBV3125744.1"/>
    </source>
</evidence>
<proteinExistence type="predicted"/>
<feature type="non-terminal residue" evidence="1">
    <location>
        <position position="1"/>
    </location>
</feature>
<sequence length="72" mass="8515">YYEDGREHTYHYVPGKNEAMSMAKSAILQKEFRNERKMLDVSYRMFRFMVNPKQALIAEAKRLVKDALTGKI</sequence>
<accession>A0AB35CEU3</accession>
<gene>
    <name evidence="1" type="ORF">KSU80_21635</name>
</gene>
<name>A0AB35CEU3_9BACT</name>
<dbReference type="EMBL" id="JAHOAX010000071">
    <property type="protein sequence ID" value="MBV3125744.1"/>
    <property type="molecule type" value="Genomic_DNA"/>
</dbReference>
<dbReference type="AlphaFoldDB" id="A0AB35CEU3"/>
<reference evidence="1" key="1">
    <citation type="submission" date="2021-06" db="EMBL/GenBank/DDBJ databases">
        <title>Collection of gut derived symbiotic bacterial strains cultured from healthy donors.</title>
        <authorList>
            <person name="Lin H."/>
            <person name="Littmann E."/>
            <person name="Pamer E.G."/>
        </authorList>
    </citation>
    <scope>NUCLEOTIDE SEQUENCE</scope>
    <source>
        <strain evidence="1">MSK.5.10</strain>
    </source>
</reference>
<comment type="caution">
    <text evidence="1">The sequence shown here is derived from an EMBL/GenBank/DDBJ whole genome shotgun (WGS) entry which is preliminary data.</text>
</comment>
<evidence type="ECO:0000313" key="2">
    <source>
        <dbReference type="Proteomes" id="UP000777173"/>
    </source>
</evidence>
<organism evidence="1 2">
    <name type="scientific">Phocaeicola dorei</name>
    <dbReference type="NCBI Taxonomy" id="357276"/>
    <lineage>
        <taxon>Bacteria</taxon>
        <taxon>Pseudomonadati</taxon>
        <taxon>Bacteroidota</taxon>
        <taxon>Bacteroidia</taxon>
        <taxon>Bacteroidales</taxon>
        <taxon>Bacteroidaceae</taxon>
        <taxon>Phocaeicola</taxon>
    </lineage>
</organism>